<dbReference type="EMBL" id="CM045764">
    <property type="protein sequence ID" value="KAI8008574.1"/>
    <property type="molecule type" value="Genomic_DNA"/>
</dbReference>
<sequence>MMRSSWRQQDQEQSAENNRGISGHMLTLHQRLYHALSLGLRSYGDKGKKWQCADIEIQRLVIRSIDAFLDCISAETNTILQHPLVKDAIADIVGALEGILQLKNEAMLSLASNVAVKMVNILPNSIRQSHVLDLVCHLTSLLPSQQLQVAVSCVTALKLILSNLSSKREREVWKILKETNTVVHIVNNIQDFSGGTKPIEYFQEMVSLLSKILWRWPPSRFCVWSDSKLMEILGVISLEPNFSVKLAVLQLYSALALCGNGAQKLLEKGETVLYMMEDCMAMSNCISVQIEGFKLAQCLAINEQGCSKMMKMCCEPIVKSIINGLSSWSSHSGKIPKDQMALLMEVCRLALITRWAGEHHTYFWKLGIGNVLLNLLLNNFHKTHQPQTFLSLEEQITTARKGLSAKFLLVLRPFIWDILGGLAAHCPEDVNAKMHGDEVCVNLLITCACLSFVYSIHTTRQFYESASRSVLMMIYSPCKYIASQARLLLSEILRPYGKVYPKYLLDKLNNSINGIELPDNLQTTIDLMSLACYSGLPQYRKHVIKCQGIKTLIAIIRWCLSNDVHIKRSSVAPHLHSTFSGRTCCWIHTEDWDGEDIPLFFSLWGLAELMHHAGQVDYNEAQLVSELQGICSDDTCTPGPRWYAAYILSYLGFYGFPNKIGKRIGKALNEKELSDLELILTNGEPLSVHGVILTVQCPSLLPPEKLPRNERSCDGSFVRKDAEKCGRLKKGIHLSAQVDRQALLKLLEYVYLGYLQAGAELVKKLKMFARHCNLQCLLQLLCKKNPKWGTPVPSLNLTSALGPAGQHFSDIILEAKATDQIHWTCSTCSVSTPHMHVHKVILWTSCEYFQALFRSGMQESHSETIKVPVSWEALDKLVNWFYSGELPAPISSCLWDNLDVEEKLNELHPYVELCWLAEFWLLGDVHEHCTRVVMSCLDSARNLSIKILQIAANLSQWKLAEAAANYMAPSYHHLRNSGKLEELDEELVDMVRAASVRLSQEGGGHHPSP</sequence>
<name>A0ACC0H6E4_9ERIC</name>
<evidence type="ECO:0000313" key="2">
    <source>
        <dbReference type="Proteomes" id="UP001060215"/>
    </source>
</evidence>
<protein>
    <submittedName>
        <fullName evidence="1">BTB/POZ domain-containing protein</fullName>
    </submittedName>
</protein>
<accession>A0ACC0H6E4</accession>
<evidence type="ECO:0000313" key="1">
    <source>
        <dbReference type="EMBL" id="KAI8008574.1"/>
    </source>
</evidence>
<dbReference type="Proteomes" id="UP001060215">
    <property type="component" value="Chromosome 7"/>
</dbReference>
<organism evidence="1 2">
    <name type="scientific">Camellia lanceoleosa</name>
    <dbReference type="NCBI Taxonomy" id="1840588"/>
    <lineage>
        <taxon>Eukaryota</taxon>
        <taxon>Viridiplantae</taxon>
        <taxon>Streptophyta</taxon>
        <taxon>Embryophyta</taxon>
        <taxon>Tracheophyta</taxon>
        <taxon>Spermatophyta</taxon>
        <taxon>Magnoliopsida</taxon>
        <taxon>eudicotyledons</taxon>
        <taxon>Gunneridae</taxon>
        <taxon>Pentapetalae</taxon>
        <taxon>asterids</taxon>
        <taxon>Ericales</taxon>
        <taxon>Theaceae</taxon>
        <taxon>Camellia</taxon>
    </lineage>
</organism>
<gene>
    <name evidence="1" type="ORF">LOK49_LG07G03623</name>
</gene>
<proteinExistence type="predicted"/>
<reference evidence="1 2" key="1">
    <citation type="journal article" date="2022" name="Plant J.">
        <title>Chromosome-level genome of Camellia lanceoleosa provides a valuable resource for understanding genome evolution and self-incompatibility.</title>
        <authorList>
            <person name="Gong W."/>
            <person name="Xiao S."/>
            <person name="Wang L."/>
            <person name="Liao Z."/>
            <person name="Chang Y."/>
            <person name="Mo W."/>
            <person name="Hu G."/>
            <person name="Li W."/>
            <person name="Zhao G."/>
            <person name="Zhu H."/>
            <person name="Hu X."/>
            <person name="Ji K."/>
            <person name="Xiang X."/>
            <person name="Song Q."/>
            <person name="Yuan D."/>
            <person name="Jin S."/>
            <person name="Zhang L."/>
        </authorList>
    </citation>
    <scope>NUCLEOTIDE SEQUENCE [LARGE SCALE GENOMIC DNA]</scope>
    <source>
        <strain evidence="1">SQ_2022a</strain>
    </source>
</reference>
<keyword evidence="2" id="KW-1185">Reference proteome</keyword>
<comment type="caution">
    <text evidence="1">The sequence shown here is derived from an EMBL/GenBank/DDBJ whole genome shotgun (WGS) entry which is preliminary data.</text>
</comment>